<keyword evidence="1 5" id="KW-0489">Methyltransferase</keyword>
<dbReference type="EMBL" id="RSAS01000815">
    <property type="protein sequence ID" value="RRR67012.1"/>
    <property type="molecule type" value="Genomic_DNA"/>
</dbReference>
<comment type="caution">
    <text evidence="5">The sequence shown here is derived from an EMBL/GenBank/DDBJ whole genome shotgun (WGS) entry which is preliminary data.</text>
</comment>
<dbReference type="GO" id="GO:0003677">
    <property type="term" value="F:DNA binding"/>
    <property type="evidence" value="ECO:0007669"/>
    <property type="project" value="InterPro"/>
</dbReference>
<dbReference type="InterPro" id="IPR001091">
    <property type="entry name" value="RM_Methyltransferase"/>
</dbReference>
<gene>
    <name evidence="5" type="ORF">EI684_19730</name>
</gene>
<dbReference type="Pfam" id="PF01555">
    <property type="entry name" value="N6_N4_Mtase"/>
    <property type="match status" value="1"/>
</dbReference>
<accession>A0A426TSJ3</accession>
<dbReference type="Gene3D" id="3.40.50.150">
    <property type="entry name" value="Vaccinia Virus protein VP39"/>
    <property type="match status" value="1"/>
</dbReference>
<feature type="domain" description="DNA methylase N-4/N-6" evidence="4">
    <location>
        <begin position="69"/>
        <end position="146"/>
    </location>
</feature>
<dbReference type="SUPFAM" id="SSF53335">
    <property type="entry name" value="S-adenosyl-L-methionine-dependent methyltransferases"/>
    <property type="match status" value="1"/>
</dbReference>
<dbReference type="EC" id="2.1.1.-" evidence="3"/>
<comment type="similarity">
    <text evidence="3">Belongs to the N(4)/N(6)-methyltransferase family.</text>
</comment>
<evidence type="ECO:0000313" key="6">
    <source>
        <dbReference type="Proteomes" id="UP000280307"/>
    </source>
</evidence>
<dbReference type="GO" id="GO:0032259">
    <property type="term" value="P:methylation"/>
    <property type="evidence" value="ECO:0007669"/>
    <property type="project" value="UniProtKB-KW"/>
</dbReference>
<reference evidence="5 6" key="1">
    <citation type="submission" date="2018-12" db="EMBL/GenBank/DDBJ databases">
        <title>Genome Sequence of Candidatus Viridilinea halotolerans isolated from saline sulfide-rich spring.</title>
        <authorList>
            <person name="Grouzdev D.S."/>
            <person name="Burganskaya E.I."/>
            <person name="Krutkina M.S."/>
            <person name="Sukhacheva M.V."/>
            <person name="Gorlenko V.M."/>
        </authorList>
    </citation>
    <scope>NUCLEOTIDE SEQUENCE [LARGE SCALE GENOMIC DNA]</scope>
    <source>
        <strain evidence="5">Chok-6</strain>
    </source>
</reference>
<evidence type="ECO:0000256" key="3">
    <source>
        <dbReference type="RuleBase" id="RU362026"/>
    </source>
</evidence>
<protein>
    <recommendedName>
        <fullName evidence="3">Methyltransferase</fullName>
        <ecNumber evidence="3">2.1.1.-</ecNumber>
    </recommendedName>
</protein>
<organism evidence="5 6">
    <name type="scientific">Candidatus Viridilinea halotolerans</name>
    <dbReference type="NCBI Taxonomy" id="2491704"/>
    <lineage>
        <taxon>Bacteria</taxon>
        <taxon>Bacillati</taxon>
        <taxon>Chloroflexota</taxon>
        <taxon>Chloroflexia</taxon>
        <taxon>Chloroflexales</taxon>
        <taxon>Chloroflexineae</taxon>
        <taxon>Oscillochloridaceae</taxon>
        <taxon>Candidatus Viridilinea</taxon>
    </lineage>
</organism>
<dbReference type="InterPro" id="IPR029063">
    <property type="entry name" value="SAM-dependent_MTases_sf"/>
</dbReference>
<name>A0A426TSJ3_9CHLR</name>
<sequence>MERIRKEERWHSFDAPEIRNGMDYELFDHKPPAGRHWMRSKQIADEWIQQGKLRPNPKAGKPEYMLEATDEILCDSLWDDITAYSFTTDYDTEKNEALLKRIIEASSNAGMVVADFFGGSGVTAKVAHDLGRTFIHVDVGLNSIQTARDRLKSAGAAFNILEVRDGVALFRNPAQTMAKLATLIPGLGKTKELDAFWAGALQDGKEGLIPVYLPNLLDHREKLLDLPLLNRIINEQIPNLPDGVKKVVVYYVDIEDEKEAREFIRAYGNSLVDVDLRDLKTVLHEVVLNDEVAYTLSATDGLWRVAITRFASDRLAQRIAAHNQKLRLNAGKKKTAQMALAEAAADADAAPANVAPLAISEEGLELIELIALDCASAEGVWQSDAEIKIDKKGYVIRNGVKTKDFWDGALTSPQKPLRLKIRNIAGDETVVAIEQT</sequence>
<dbReference type="GO" id="GO:0008170">
    <property type="term" value="F:N-methyltransferase activity"/>
    <property type="evidence" value="ECO:0007669"/>
    <property type="project" value="InterPro"/>
</dbReference>
<evidence type="ECO:0000256" key="2">
    <source>
        <dbReference type="ARBA" id="ARBA00022679"/>
    </source>
</evidence>
<dbReference type="Proteomes" id="UP000280307">
    <property type="component" value="Unassembled WGS sequence"/>
</dbReference>
<dbReference type="PRINTS" id="PR00508">
    <property type="entry name" value="S21N4MTFRASE"/>
</dbReference>
<dbReference type="AlphaFoldDB" id="A0A426TSJ3"/>
<evidence type="ECO:0000313" key="5">
    <source>
        <dbReference type="EMBL" id="RRR67012.1"/>
    </source>
</evidence>
<proteinExistence type="inferred from homology"/>
<evidence type="ECO:0000256" key="1">
    <source>
        <dbReference type="ARBA" id="ARBA00022603"/>
    </source>
</evidence>
<keyword evidence="2 5" id="KW-0808">Transferase</keyword>
<dbReference type="InterPro" id="IPR002941">
    <property type="entry name" value="DNA_methylase_N4/N6"/>
</dbReference>
<evidence type="ECO:0000259" key="4">
    <source>
        <dbReference type="Pfam" id="PF01555"/>
    </source>
</evidence>